<dbReference type="Proteomes" id="UP000242219">
    <property type="component" value="Unassembled WGS sequence"/>
</dbReference>
<accession>A0A1V6M114</accession>
<keyword evidence="2" id="KW-1185">Reference proteome</keyword>
<gene>
    <name evidence="1" type="ORF">BIY37_05305</name>
</gene>
<sequence>MKRVNYVIDEHLNEAEKIIKNDHPIIFSDLQKVYTSQNTAYIKDECQVYRQFFFEYFSPCPHRDIFSGNSPSYYEKTIIRITQKAKDGITHGKAFVI</sequence>
<organism evidence="1 2">
    <name type="scientific">Candidatus Brocadia sapporoensis</name>
    <dbReference type="NCBI Taxonomy" id="392547"/>
    <lineage>
        <taxon>Bacteria</taxon>
        <taxon>Pseudomonadati</taxon>
        <taxon>Planctomycetota</taxon>
        <taxon>Candidatus Brocadiia</taxon>
        <taxon>Candidatus Brocadiales</taxon>
        <taxon>Candidatus Brocadiaceae</taxon>
        <taxon>Candidatus Brocadia</taxon>
    </lineage>
</organism>
<name>A0A1V6M114_9BACT</name>
<evidence type="ECO:0000313" key="1">
    <source>
        <dbReference type="EMBL" id="OQD46026.1"/>
    </source>
</evidence>
<dbReference type="EMBL" id="MJUW02000062">
    <property type="protein sequence ID" value="OQD46026.1"/>
    <property type="molecule type" value="Genomic_DNA"/>
</dbReference>
<dbReference type="RefSeq" id="WP_070066787.1">
    <property type="nucleotide sequence ID" value="NZ_MJUW02000062.1"/>
</dbReference>
<evidence type="ECO:0000313" key="2">
    <source>
        <dbReference type="Proteomes" id="UP000242219"/>
    </source>
</evidence>
<comment type="caution">
    <text evidence="1">The sequence shown here is derived from an EMBL/GenBank/DDBJ whole genome shotgun (WGS) entry which is preliminary data.</text>
</comment>
<dbReference type="AlphaFoldDB" id="A0A1V6M114"/>
<proteinExistence type="predicted"/>
<protein>
    <submittedName>
        <fullName evidence="1">Uncharacterized protein</fullName>
    </submittedName>
</protein>
<reference evidence="1 2" key="1">
    <citation type="journal article" date="2016" name="Genome Announc.">
        <title>Draft Genome Sequence of the Anaerobic Ammonium-Oxidizing Bacterium 'Candidatus Brocadia sp. 40'.</title>
        <authorList>
            <person name="Ali M."/>
            <person name="Haroon M.F."/>
            <person name="Narita Y."/>
            <person name="Zhang L."/>
            <person name="Rangel Shaw D."/>
            <person name="Okabe S."/>
            <person name="Saikaly P.E."/>
        </authorList>
    </citation>
    <scope>NUCLEOTIDE SEQUENCE [LARGE SCALE GENOMIC DNA]</scope>
    <source>
        <strain evidence="1 2">40</strain>
    </source>
</reference>